<reference evidence="2 3" key="1">
    <citation type="submission" date="2021-06" db="EMBL/GenBank/DDBJ databases">
        <authorList>
            <person name="Palmer J.M."/>
        </authorList>
    </citation>
    <scope>NUCLEOTIDE SEQUENCE [LARGE SCALE GENOMIC DNA]</scope>
    <source>
        <strain evidence="2 3">MEX-2019</strain>
        <tissue evidence="2">Muscle</tissue>
    </source>
</reference>
<protein>
    <recommendedName>
        <fullName evidence="4">Secreted protein</fullName>
    </recommendedName>
</protein>
<evidence type="ECO:0000313" key="3">
    <source>
        <dbReference type="Proteomes" id="UP001311232"/>
    </source>
</evidence>
<gene>
    <name evidence="2" type="ORF">CRENBAI_005634</name>
</gene>
<feature type="non-terminal residue" evidence="2">
    <location>
        <position position="1"/>
    </location>
</feature>
<dbReference type="EMBL" id="JAHHUM010002731">
    <property type="protein sequence ID" value="KAK5600999.1"/>
    <property type="molecule type" value="Genomic_DNA"/>
</dbReference>
<feature type="chain" id="PRO_5043676163" description="Secreted protein" evidence="1">
    <location>
        <begin position="16"/>
        <end position="65"/>
    </location>
</feature>
<evidence type="ECO:0008006" key="4">
    <source>
        <dbReference type="Google" id="ProtNLM"/>
    </source>
</evidence>
<evidence type="ECO:0000256" key="1">
    <source>
        <dbReference type="SAM" id="SignalP"/>
    </source>
</evidence>
<organism evidence="2 3">
    <name type="scientific">Crenichthys baileyi</name>
    <name type="common">White River springfish</name>
    <dbReference type="NCBI Taxonomy" id="28760"/>
    <lineage>
        <taxon>Eukaryota</taxon>
        <taxon>Metazoa</taxon>
        <taxon>Chordata</taxon>
        <taxon>Craniata</taxon>
        <taxon>Vertebrata</taxon>
        <taxon>Euteleostomi</taxon>
        <taxon>Actinopterygii</taxon>
        <taxon>Neopterygii</taxon>
        <taxon>Teleostei</taxon>
        <taxon>Neoteleostei</taxon>
        <taxon>Acanthomorphata</taxon>
        <taxon>Ovalentaria</taxon>
        <taxon>Atherinomorphae</taxon>
        <taxon>Cyprinodontiformes</taxon>
        <taxon>Goodeidae</taxon>
        <taxon>Crenichthys</taxon>
    </lineage>
</organism>
<evidence type="ECO:0000313" key="2">
    <source>
        <dbReference type="EMBL" id="KAK5600999.1"/>
    </source>
</evidence>
<accession>A0AAV9QXK1</accession>
<dbReference type="Proteomes" id="UP001311232">
    <property type="component" value="Unassembled WGS sequence"/>
</dbReference>
<name>A0AAV9QXK1_9TELE</name>
<keyword evidence="3" id="KW-1185">Reference proteome</keyword>
<sequence>HIFHVFAPALLVASAAELVCVFNGYMCRSQSRFLTGTKAAKCLFLSAYLPCRCSTCALSLALLQV</sequence>
<comment type="caution">
    <text evidence="2">The sequence shown here is derived from an EMBL/GenBank/DDBJ whole genome shotgun (WGS) entry which is preliminary data.</text>
</comment>
<proteinExistence type="predicted"/>
<dbReference type="AlphaFoldDB" id="A0AAV9QXK1"/>
<feature type="signal peptide" evidence="1">
    <location>
        <begin position="1"/>
        <end position="15"/>
    </location>
</feature>
<keyword evidence="1" id="KW-0732">Signal</keyword>